<accession>A0A161W0N8</accession>
<proteinExistence type="predicted"/>
<comment type="caution">
    <text evidence="1">The sequence shown here is derived from an EMBL/GenBank/DDBJ whole genome shotgun (WGS) entry which is preliminary data.</text>
</comment>
<dbReference type="Proteomes" id="UP000076584">
    <property type="component" value="Unassembled WGS sequence"/>
</dbReference>
<dbReference type="AlphaFoldDB" id="A0A161W0N8"/>
<keyword evidence="2" id="KW-1185">Reference proteome</keyword>
<protein>
    <submittedName>
        <fullName evidence="1">Uncharacterized protein</fullName>
    </submittedName>
</protein>
<name>A0A161W0N8_COLIC</name>
<sequence>DTPSYLYFTFNNLEATLRQKKVARTTFLNSKRPPFTKSPLTPTFTTDNKQEKADTNDTFYAGRANICFSNRERILLSGTIVVPTPFRPINFYVVPINTPFLLYLTNIDRIRIFFNNLTNII</sequence>
<reference evidence="1 2" key="1">
    <citation type="submission" date="2015-06" db="EMBL/GenBank/DDBJ databases">
        <title>Survival trade-offs in plant roots during colonization by closely related pathogenic and mutualistic fungi.</title>
        <authorList>
            <person name="Hacquard S."/>
            <person name="Kracher B."/>
            <person name="Hiruma K."/>
            <person name="Weinman A."/>
            <person name="Muench P."/>
            <person name="Garrido Oter R."/>
            <person name="Ver Loren van Themaat E."/>
            <person name="Dallerey J.-F."/>
            <person name="Damm U."/>
            <person name="Henrissat B."/>
            <person name="Lespinet O."/>
            <person name="Thon M."/>
            <person name="Kemen E."/>
            <person name="McHardy A.C."/>
            <person name="Schulze-Lefert P."/>
            <person name="O'Connell R.J."/>
        </authorList>
    </citation>
    <scope>NUCLEOTIDE SEQUENCE [LARGE SCALE GENOMIC DNA]</scope>
    <source>
        <strain evidence="1 2">MAFF 238704</strain>
    </source>
</reference>
<gene>
    <name evidence="1" type="ORF">CI238_10546</name>
</gene>
<feature type="non-terminal residue" evidence="1">
    <location>
        <position position="1"/>
    </location>
</feature>
<organism evidence="1 2">
    <name type="scientific">Colletotrichum incanum</name>
    <name type="common">Soybean anthracnose fungus</name>
    <dbReference type="NCBI Taxonomy" id="1573173"/>
    <lineage>
        <taxon>Eukaryota</taxon>
        <taxon>Fungi</taxon>
        <taxon>Dikarya</taxon>
        <taxon>Ascomycota</taxon>
        <taxon>Pezizomycotina</taxon>
        <taxon>Sordariomycetes</taxon>
        <taxon>Hypocreomycetidae</taxon>
        <taxon>Glomerellales</taxon>
        <taxon>Glomerellaceae</taxon>
        <taxon>Colletotrichum</taxon>
        <taxon>Colletotrichum spaethianum species complex</taxon>
    </lineage>
</organism>
<dbReference type="EMBL" id="LFIW01001864">
    <property type="protein sequence ID" value="KZL80575.1"/>
    <property type="molecule type" value="Genomic_DNA"/>
</dbReference>
<evidence type="ECO:0000313" key="2">
    <source>
        <dbReference type="Proteomes" id="UP000076584"/>
    </source>
</evidence>
<evidence type="ECO:0000313" key="1">
    <source>
        <dbReference type="EMBL" id="KZL80575.1"/>
    </source>
</evidence>